<evidence type="ECO:0000313" key="3">
    <source>
        <dbReference type="Proteomes" id="UP001549749"/>
    </source>
</evidence>
<dbReference type="InterPro" id="IPR037066">
    <property type="entry name" value="Plug_dom_sf"/>
</dbReference>
<dbReference type="Proteomes" id="UP001549749">
    <property type="component" value="Unassembled WGS sequence"/>
</dbReference>
<accession>A0ABV2T386</accession>
<sequence>MQTAFLSTLISLLLSAMAVCGQTILSGQILNRKQESVGAASISIQNTNTGVLADTAGHYQFITHEKGKRIIVVSSIGYRTKTLAVVLGAPTVHLNIILEASSTQLGPVVVVSAGTFEASDKATGAALTPMDAVTVAGSGADIANALRSLPGAQHVGESEGLYVRGGTNEETKQFIDGAVFPNPNYASVPGILQPARVNPFLFKGILFSTGGYSALYGQALSSALILESVDLPDKTSASFSIFPANQAIGFEKLSANKKSSFGASTGYSNAQWYNRIVPQQPDYFHGPEYFSGDANFRIKTSETGILKFYTNYSFNHVGMRNPDIDSTDLLSSFQVKGTNLYTNLSYRESFGQDWRIDVVTAYNYYKGVVRNQLLNKAHETVFVQEDPYADKNSTHHSTSNYLQSRIVLSKRLANRQMIRFGAEYTNSHDPNTTLYTHQENSYDLTDHLAAAFAETDVYIQKNTAAKIGVRAEYTSFLNKWNLAPRISIAHKFTDGGQINMAYGIFFQKPGNIYLSQNSALDFMRATHYIINYQKKAFNRLFRVEAFYKQYKQLISTEPTVDNNGDGYAKGVEFFFRDKKTFKNLDYWITYSYLDTRRQYLNYPYRLQPSYTTPHTFSLAVKKFFPDLSLITNVSYSLATGRPYYDLRKDGTGKTIIYDDGTTQPNNAMNVLFAYLFSVFKNSKNKDYSGIALGANNVFGSRQVFGYNYSYNGTNKVAITLPASRYYFIGFFMTLGMDRRSDLLNDTYNQF</sequence>
<evidence type="ECO:0000313" key="2">
    <source>
        <dbReference type="EMBL" id="MET6997488.1"/>
    </source>
</evidence>
<dbReference type="EMBL" id="JBEXAC010000001">
    <property type="protein sequence ID" value="MET6997488.1"/>
    <property type="molecule type" value="Genomic_DNA"/>
</dbReference>
<keyword evidence="1" id="KW-0732">Signal</keyword>
<dbReference type="Pfam" id="PF13715">
    <property type="entry name" value="CarbopepD_reg_2"/>
    <property type="match status" value="1"/>
</dbReference>
<dbReference type="SUPFAM" id="SSF49464">
    <property type="entry name" value="Carboxypeptidase regulatory domain-like"/>
    <property type="match status" value="1"/>
</dbReference>
<proteinExistence type="predicted"/>
<dbReference type="SUPFAM" id="SSF56935">
    <property type="entry name" value="Porins"/>
    <property type="match status" value="1"/>
</dbReference>
<feature type="chain" id="PRO_5047497908" evidence="1">
    <location>
        <begin position="19"/>
        <end position="750"/>
    </location>
</feature>
<keyword evidence="3" id="KW-1185">Reference proteome</keyword>
<organism evidence="2 3">
    <name type="scientific">Chitinophaga defluvii</name>
    <dbReference type="NCBI Taxonomy" id="3163343"/>
    <lineage>
        <taxon>Bacteria</taxon>
        <taxon>Pseudomonadati</taxon>
        <taxon>Bacteroidota</taxon>
        <taxon>Chitinophagia</taxon>
        <taxon>Chitinophagales</taxon>
        <taxon>Chitinophagaceae</taxon>
        <taxon>Chitinophaga</taxon>
    </lineage>
</organism>
<protein>
    <submittedName>
        <fullName evidence="2">Carboxypeptidase-like regulatory domain-containing protein</fullName>
    </submittedName>
</protein>
<gene>
    <name evidence="2" type="ORF">ABR189_08915</name>
</gene>
<comment type="caution">
    <text evidence="2">The sequence shown here is derived from an EMBL/GenBank/DDBJ whole genome shotgun (WGS) entry which is preliminary data.</text>
</comment>
<dbReference type="Gene3D" id="2.60.40.1120">
    <property type="entry name" value="Carboxypeptidase-like, regulatory domain"/>
    <property type="match status" value="1"/>
</dbReference>
<dbReference type="InterPro" id="IPR008969">
    <property type="entry name" value="CarboxyPept-like_regulatory"/>
</dbReference>
<feature type="signal peptide" evidence="1">
    <location>
        <begin position="1"/>
        <end position="18"/>
    </location>
</feature>
<evidence type="ECO:0000256" key="1">
    <source>
        <dbReference type="SAM" id="SignalP"/>
    </source>
</evidence>
<reference evidence="2 3" key="1">
    <citation type="submission" date="2024-06" db="EMBL/GenBank/DDBJ databases">
        <title>Chitinophaga defluvii sp. nov., isolated from municipal sewage.</title>
        <authorList>
            <person name="Zhang L."/>
        </authorList>
    </citation>
    <scope>NUCLEOTIDE SEQUENCE [LARGE SCALE GENOMIC DNA]</scope>
    <source>
        <strain evidence="2 3">H8</strain>
    </source>
</reference>
<dbReference type="RefSeq" id="WP_354660124.1">
    <property type="nucleotide sequence ID" value="NZ_JBEXAC010000001.1"/>
</dbReference>
<name>A0ABV2T386_9BACT</name>
<dbReference type="Gene3D" id="2.170.130.10">
    <property type="entry name" value="TonB-dependent receptor, plug domain"/>
    <property type="match status" value="1"/>
</dbReference>